<dbReference type="InParanoid" id="B8MD82"/>
<feature type="transmembrane region" description="Helical" evidence="3">
    <location>
        <begin position="50"/>
        <end position="72"/>
    </location>
</feature>
<dbReference type="OMA" id="CFIGWAG"/>
<gene>
    <name evidence="4" type="ORF">TSTA_114200</name>
</gene>
<evidence type="ECO:0000313" key="4">
    <source>
        <dbReference type="EMBL" id="EED17607.1"/>
    </source>
</evidence>
<dbReference type="HOGENOM" id="CLU_017511_2_0_1"/>
<dbReference type="NCBIfam" id="NF037959">
    <property type="entry name" value="MFS_SpdSyn"/>
    <property type="match status" value="1"/>
</dbReference>
<dbReference type="Proteomes" id="UP000001745">
    <property type="component" value="Unassembled WGS sequence"/>
</dbReference>
<evidence type="ECO:0000256" key="2">
    <source>
        <dbReference type="SAM" id="MobiDB-lite"/>
    </source>
</evidence>
<dbReference type="InterPro" id="IPR029063">
    <property type="entry name" value="SAM-dependent_MTases_sf"/>
</dbReference>
<dbReference type="SUPFAM" id="SSF53335">
    <property type="entry name" value="S-adenosyl-L-methionine-dependent methyltransferases"/>
    <property type="match status" value="1"/>
</dbReference>
<protein>
    <submittedName>
        <fullName evidence="4">Spermine/spermidine synthase family protein</fullName>
    </submittedName>
</protein>
<feature type="region of interest" description="Disordered" evidence="2">
    <location>
        <begin position="1"/>
        <end position="22"/>
    </location>
</feature>
<dbReference type="Gene3D" id="3.40.50.150">
    <property type="entry name" value="Vaccinia Virus protein VP39"/>
    <property type="match status" value="1"/>
</dbReference>
<dbReference type="AlphaFoldDB" id="B8MD82"/>
<dbReference type="RefSeq" id="XP_002481599.1">
    <property type="nucleotide sequence ID" value="XM_002481554.1"/>
</dbReference>
<feature type="transmembrane region" description="Helical" evidence="3">
    <location>
        <begin position="133"/>
        <end position="152"/>
    </location>
</feature>
<evidence type="ECO:0000256" key="3">
    <source>
        <dbReference type="SAM" id="Phobius"/>
    </source>
</evidence>
<evidence type="ECO:0000256" key="1">
    <source>
        <dbReference type="ARBA" id="ARBA00023115"/>
    </source>
</evidence>
<dbReference type="Pfam" id="PF01564">
    <property type="entry name" value="Spermine_synth"/>
    <property type="match status" value="1"/>
</dbReference>
<feature type="transmembrane region" description="Helical" evidence="3">
    <location>
        <begin position="173"/>
        <end position="190"/>
    </location>
</feature>
<organism evidence="4 5">
    <name type="scientific">Talaromyces stipitatus (strain ATCC 10500 / CBS 375.48 / QM 6759 / NRRL 1006)</name>
    <name type="common">Penicillium stipitatum</name>
    <dbReference type="NCBI Taxonomy" id="441959"/>
    <lineage>
        <taxon>Eukaryota</taxon>
        <taxon>Fungi</taxon>
        <taxon>Dikarya</taxon>
        <taxon>Ascomycota</taxon>
        <taxon>Pezizomycotina</taxon>
        <taxon>Eurotiomycetes</taxon>
        <taxon>Eurotiomycetidae</taxon>
        <taxon>Eurotiales</taxon>
        <taxon>Trichocomaceae</taxon>
        <taxon>Talaromyces</taxon>
        <taxon>Talaromyces sect. Talaromyces</taxon>
    </lineage>
</organism>
<sequence length="588" mass="65687">MAKQRKAKFQATPDPRPNPVTERSLIPVTVSEEPAAIRTRHDWKDSTRALMIPGLAAVYSRVSLLALAPVYGSTPAHMYHETLCNTAILAGSFLYTRIPNALRKAENILPALAISIPIFQSFLFQQSSRFGNPAGPVLTELITICPLLLLSMSSYSRIISNTSNLRRANRLQLLSRFIPLLFGVVLFRLADSASQTLLPSYIGSNVFMTTFDLQVIIACIYSFILPSYLSWVLFMLPGVYLYVTSDMDASFVLTPARVNSTLHEVGYSLVDRQESLTGYISVLDNVELGFRAMRCDHSLLGGQWTSRPSDYNPRVSDPIYAVFTMLEAVRLVEPDSSLPEKEDKDSNALVIGLGIGTTPAALIQHGIDTTIVEIDPVVYNFALQHFGFPQNHTAVIDDAVSFVETARYERMKYDYIIHDVFTGGVEPVELFTLEFMQGLDALLEDDGVIAINYAGDVSLPGAGVVIRTIKTVFPECRIFRENDGSETPAEESLEFINMVVFCKKTRTPPLTFRQPNEGDYLGSQSRKSYMVPRREIDHKIFGIGDDSTDQRLLEVGKTDVLESYHTQNAIGHWNIMRKVLPAKVWENY</sequence>
<dbReference type="EMBL" id="EQ962655">
    <property type="protein sequence ID" value="EED17607.1"/>
    <property type="molecule type" value="Genomic_DNA"/>
</dbReference>
<dbReference type="GeneID" id="8109182"/>
<evidence type="ECO:0000313" key="5">
    <source>
        <dbReference type="Proteomes" id="UP000001745"/>
    </source>
</evidence>
<dbReference type="OrthoDB" id="2016285at2759"/>
<dbReference type="VEuPathDB" id="FungiDB:TSTA_114200"/>
<proteinExistence type="predicted"/>
<reference evidence="5" key="1">
    <citation type="journal article" date="2015" name="Genome Announc.">
        <title>Genome sequence of the AIDS-associated pathogen Penicillium marneffei (ATCC18224) and its near taxonomic relative Talaromyces stipitatus (ATCC10500).</title>
        <authorList>
            <person name="Nierman W.C."/>
            <person name="Fedorova-Abrams N.D."/>
            <person name="Andrianopoulos A."/>
        </authorList>
    </citation>
    <scope>NUCLEOTIDE SEQUENCE [LARGE SCALE GENOMIC DNA]</scope>
    <source>
        <strain evidence="5">ATCC 10500 / CBS 375.48 / QM 6759 / NRRL 1006</strain>
    </source>
</reference>
<dbReference type="PANTHER" id="PTHR43317">
    <property type="entry name" value="THERMOSPERMINE SYNTHASE ACAULIS5"/>
    <property type="match status" value="1"/>
</dbReference>
<dbReference type="PhylomeDB" id="B8MD82"/>
<keyword evidence="3" id="KW-1133">Transmembrane helix</keyword>
<dbReference type="GO" id="GO:0006596">
    <property type="term" value="P:polyamine biosynthetic process"/>
    <property type="evidence" value="ECO:0007669"/>
    <property type="project" value="UniProtKB-KW"/>
</dbReference>
<name>B8MD82_TALSN</name>
<keyword evidence="1" id="KW-0620">Polyamine biosynthesis</keyword>
<dbReference type="PANTHER" id="PTHR43317:SF1">
    <property type="entry name" value="THERMOSPERMINE SYNTHASE ACAULIS5"/>
    <property type="match status" value="1"/>
</dbReference>
<accession>B8MD82</accession>
<dbReference type="STRING" id="441959.B8MD82"/>
<keyword evidence="3" id="KW-0812">Transmembrane</keyword>
<keyword evidence="5" id="KW-1185">Reference proteome</keyword>
<feature type="transmembrane region" description="Helical" evidence="3">
    <location>
        <begin position="215"/>
        <end position="243"/>
    </location>
</feature>
<dbReference type="eggNOG" id="ENOG502QTVA">
    <property type="taxonomic scope" value="Eukaryota"/>
</dbReference>
<dbReference type="FunFam" id="3.40.50.150:FF:000288">
    <property type="entry name" value="Spermine/spermidine synthase, putative"/>
    <property type="match status" value="1"/>
</dbReference>
<keyword evidence="3" id="KW-0472">Membrane</keyword>